<comment type="subcellular location">
    <subcellularLocation>
        <location evidence="4 14">Cytoplasm</location>
    </subcellularLocation>
</comment>
<evidence type="ECO:0000256" key="14">
    <source>
        <dbReference type="HAMAP-Rule" id="MF_00052"/>
    </source>
</evidence>
<dbReference type="Proteomes" id="UP000426857">
    <property type="component" value="Chromosome"/>
</dbReference>
<evidence type="ECO:0000256" key="2">
    <source>
        <dbReference type="ARBA" id="ARBA00001946"/>
    </source>
</evidence>
<evidence type="ECO:0000256" key="16">
    <source>
        <dbReference type="RuleBase" id="RU003515"/>
    </source>
</evidence>
<dbReference type="EC" id="3.1.26.4" evidence="6 14"/>
<evidence type="ECO:0000259" key="17">
    <source>
        <dbReference type="PROSITE" id="PS51975"/>
    </source>
</evidence>
<evidence type="ECO:0000256" key="4">
    <source>
        <dbReference type="ARBA" id="ARBA00004496"/>
    </source>
</evidence>
<dbReference type="KEGG" id="cxe:FOB82_10820"/>
<evidence type="ECO:0000256" key="9">
    <source>
        <dbReference type="ARBA" id="ARBA00022722"/>
    </source>
</evidence>
<evidence type="ECO:0000256" key="3">
    <source>
        <dbReference type="ARBA" id="ARBA00004065"/>
    </source>
</evidence>
<dbReference type="GO" id="GO:0003723">
    <property type="term" value="F:RNA binding"/>
    <property type="evidence" value="ECO:0007669"/>
    <property type="project" value="UniProtKB-UniRule"/>
</dbReference>
<dbReference type="InterPro" id="IPR036397">
    <property type="entry name" value="RNaseH_sf"/>
</dbReference>
<dbReference type="PANTHER" id="PTHR10954:SF18">
    <property type="entry name" value="RIBONUCLEASE HII"/>
    <property type="match status" value="1"/>
</dbReference>
<evidence type="ECO:0000256" key="11">
    <source>
        <dbReference type="ARBA" id="ARBA00022759"/>
    </source>
</evidence>
<dbReference type="EMBL" id="CP046322">
    <property type="protein sequence ID" value="QGS35353.1"/>
    <property type="molecule type" value="Genomic_DNA"/>
</dbReference>
<dbReference type="NCBIfam" id="NF000595">
    <property type="entry name" value="PRK00015.1-3"/>
    <property type="match status" value="1"/>
</dbReference>
<dbReference type="InterPro" id="IPR001352">
    <property type="entry name" value="RNase_HII/HIII"/>
</dbReference>
<dbReference type="PANTHER" id="PTHR10954">
    <property type="entry name" value="RIBONUCLEASE H2 SUBUNIT A"/>
    <property type="match status" value="1"/>
</dbReference>
<keyword evidence="11 14" id="KW-0255">Endonuclease</keyword>
<protein>
    <recommendedName>
        <fullName evidence="7 14">Ribonuclease HII</fullName>
        <shortName evidence="14">RNase HII</shortName>
        <ecNumber evidence="6 14">3.1.26.4</ecNumber>
    </recommendedName>
</protein>
<dbReference type="GO" id="GO:0030145">
    <property type="term" value="F:manganese ion binding"/>
    <property type="evidence" value="ECO:0007669"/>
    <property type="project" value="UniProtKB-UniRule"/>
</dbReference>
<dbReference type="SUPFAM" id="SSF53098">
    <property type="entry name" value="Ribonuclease H-like"/>
    <property type="match status" value="1"/>
</dbReference>
<accession>A0A6B8TW54</accession>
<gene>
    <name evidence="14" type="primary">rnhB</name>
    <name evidence="18" type="ORF">FOB82_10820</name>
</gene>
<reference evidence="18 19" key="1">
    <citation type="submission" date="2019-11" db="EMBL/GenBank/DDBJ databases">
        <title>FDA dAtabase for Regulatory Grade micrObial Sequences (FDA-ARGOS): Supporting development and validation of Infectious Disease Dx tests.</title>
        <authorList>
            <person name="Kerrigan L."/>
            <person name="Long C."/>
            <person name="Tallon L."/>
            <person name="Sadzewicz L."/>
            <person name="Vavikolanu K."/>
            <person name="Mehta A."/>
            <person name="Aluvathingal J."/>
            <person name="Nadendla S."/>
            <person name="Yan Y."/>
            <person name="Sichtig H."/>
        </authorList>
    </citation>
    <scope>NUCLEOTIDE SEQUENCE [LARGE SCALE GENOMIC DNA]</scope>
    <source>
        <strain evidence="18 19">FDAARGOS_674</strain>
    </source>
</reference>
<dbReference type="GO" id="GO:0004523">
    <property type="term" value="F:RNA-DNA hybrid ribonuclease activity"/>
    <property type="evidence" value="ECO:0007669"/>
    <property type="project" value="UniProtKB-UniRule"/>
</dbReference>
<evidence type="ECO:0000256" key="7">
    <source>
        <dbReference type="ARBA" id="ARBA00019179"/>
    </source>
</evidence>
<keyword evidence="12 14" id="KW-0378">Hydrolase</keyword>
<evidence type="ECO:0000256" key="10">
    <source>
        <dbReference type="ARBA" id="ARBA00022723"/>
    </source>
</evidence>
<evidence type="ECO:0000313" key="19">
    <source>
        <dbReference type="Proteomes" id="UP000426857"/>
    </source>
</evidence>
<dbReference type="InterPro" id="IPR022898">
    <property type="entry name" value="RNase_HII"/>
</dbReference>
<dbReference type="AlphaFoldDB" id="A0A6B8TW54"/>
<feature type="binding site" evidence="14 15">
    <location>
        <position position="52"/>
    </location>
    <ligand>
        <name>a divalent metal cation</name>
        <dbReference type="ChEBI" id="CHEBI:60240"/>
    </ligand>
</feature>
<comment type="cofactor">
    <cofactor evidence="14 15">
        <name>Mn(2+)</name>
        <dbReference type="ChEBI" id="CHEBI:29035"/>
    </cofactor>
    <cofactor evidence="14 15">
        <name>Mg(2+)</name>
        <dbReference type="ChEBI" id="CHEBI:18420"/>
    </cofactor>
    <text evidence="14 15">Manganese or magnesium. Binds 1 divalent metal ion per monomer in the absence of substrate. May bind a second metal ion after substrate binding.</text>
</comment>
<keyword evidence="9 14" id="KW-0540">Nuclease</keyword>
<dbReference type="PROSITE" id="PS51975">
    <property type="entry name" value="RNASE_H_2"/>
    <property type="match status" value="1"/>
</dbReference>
<keyword evidence="8 14" id="KW-0963">Cytoplasm</keyword>
<evidence type="ECO:0000256" key="5">
    <source>
        <dbReference type="ARBA" id="ARBA00007383"/>
    </source>
</evidence>
<dbReference type="InterPro" id="IPR024567">
    <property type="entry name" value="RNase_HII/HIII_dom"/>
</dbReference>
<comment type="function">
    <text evidence="3 14 16">Endonuclease that specifically degrades the RNA of RNA-DNA hybrids.</text>
</comment>
<evidence type="ECO:0000256" key="6">
    <source>
        <dbReference type="ARBA" id="ARBA00012180"/>
    </source>
</evidence>
<feature type="binding site" evidence="14 15">
    <location>
        <position position="53"/>
    </location>
    <ligand>
        <name>a divalent metal cation</name>
        <dbReference type="ChEBI" id="CHEBI:60240"/>
    </ligand>
</feature>
<feature type="binding site" evidence="14 15">
    <location>
        <position position="146"/>
    </location>
    <ligand>
        <name>a divalent metal cation</name>
        <dbReference type="ChEBI" id="CHEBI:60240"/>
    </ligand>
</feature>
<name>A0A6B8TW54_9CORY</name>
<keyword evidence="10 14" id="KW-0479">Metal-binding</keyword>
<dbReference type="InterPro" id="IPR012337">
    <property type="entry name" value="RNaseH-like_sf"/>
</dbReference>
<evidence type="ECO:0000256" key="12">
    <source>
        <dbReference type="ARBA" id="ARBA00022801"/>
    </source>
</evidence>
<evidence type="ECO:0000256" key="15">
    <source>
        <dbReference type="PROSITE-ProRule" id="PRU01319"/>
    </source>
</evidence>
<dbReference type="Gene3D" id="3.30.420.10">
    <property type="entry name" value="Ribonuclease H-like superfamily/Ribonuclease H"/>
    <property type="match status" value="1"/>
</dbReference>
<evidence type="ECO:0000256" key="8">
    <source>
        <dbReference type="ARBA" id="ARBA00022490"/>
    </source>
</evidence>
<sequence>MTRTSRRTRPPRRERPVILDHLPRPALRRLAQDRMYEVALDARGFGPVAGVDEAGRGACAGPIVIAACILPRRTIPELAALTDSKALSPAARERLFPLILRFATATSTVIVPAGEIDALGIQHANISGMRRAVEKLPVAAGYVLTDAMKVPGLPAPHLPMIGGDAAARCIAAASVIAKVTRDRIMFDLDGDLPGYGLAAHKGYGTAAHMAAVELLGASREHRMSYANVAAAQQRHRIERGERPT</sequence>
<dbReference type="NCBIfam" id="NF000598">
    <property type="entry name" value="PRK00015.2-2"/>
    <property type="match status" value="1"/>
</dbReference>
<dbReference type="Pfam" id="PF01351">
    <property type="entry name" value="RNase_HII"/>
    <property type="match status" value="1"/>
</dbReference>
<comment type="similarity">
    <text evidence="5 14 16">Belongs to the RNase HII family.</text>
</comment>
<proteinExistence type="inferred from homology"/>
<dbReference type="GO" id="GO:0005737">
    <property type="term" value="C:cytoplasm"/>
    <property type="evidence" value="ECO:0007669"/>
    <property type="project" value="UniProtKB-SubCell"/>
</dbReference>
<dbReference type="GO" id="GO:0043137">
    <property type="term" value="P:DNA replication, removal of RNA primer"/>
    <property type="evidence" value="ECO:0007669"/>
    <property type="project" value="TreeGrafter"/>
</dbReference>
<comment type="cofactor">
    <cofactor evidence="2">
        <name>Mg(2+)</name>
        <dbReference type="ChEBI" id="CHEBI:18420"/>
    </cofactor>
</comment>
<organism evidence="18 19">
    <name type="scientific">Corynebacterium xerosis</name>
    <dbReference type="NCBI Taxonomy" id="1725"/>
    <lineage>
        <taxon>Bacteria</taxon>
        <taxon>Bacillati</taxon>
        <taxon>Actinomycetota</taxon>
        <taxon>Actinomycetes</taxon>
        <taxon>Mycobacteriales</taxon>
        <taxon>Corynebacteriaceae</taxon>
        <taxon>Corynebacterium</taxon>
    </lineage>
</organism>
<feature type="domain" description="RNase H type-2" evidence="17">
    <location>
        <begin position="46"/>
        <end position="237"/>
    </location>
</feature>
<evidence type="ECO:0000313" key="18">
    <source>
        <dbReference type="EMBL" id="QGS35353.1"/>
    </source>
</evidence>
<keyword evidence="13 14" id="KW-0464">Manganese</keyword>
<dbReference type="HAMAP" id="MF_00052_B">
    <property type="entry name" value="RNase_HII_B"/>
    <property type="match status" value="1"/>
</dbReference>
<dbReference type="GO" id="GO:0032299">
    <property type="term" value="C:ribonuclease H2 complex"/>
    <property type="evidence" value="ECO:0007669"/>
    <property type="project" value="TreeGrafter"/>
</dbReference>
<evidence type="ECO:0000256" key="1">
    <source>
        <dbReference type="ARBA" id="ARBA00000077"/>
    </source>
</evidence>
<comment type="catalytic activity">
    <reaction evidence="1 14 15 16">
        <text>Endonucleolytic cleavage to 5'-phosphomonoester.</text>
        <dbReference type="EC" id="3.1.26.4"/>
    </reaction>
</comment>
<dbReference type="CDD" id="cd07182">
    <property type="entry name" value="RNase_HII_bacteria_HII_like"/>
    <property type="match status" value="1"/>
</dbReference>
<dbReference type="GO" id="GO:0006298">
    <property type="term" value="P:mismatch repair"/>
    <property type="evidence" value="ECO:0007669"/>
    <property type="project" value="TreeGrafter"/>
</dbReference>
<evidence type="ECO:0000256" key="13">
    <source>
        <dbReference type="ARBA" id="ARBA00023211"/>
    </source>
</evidence>